<dbReference type="HOGENOM" id="CLU_009227_4_1_2"/>
<organism evidence="2 3">
    <name type="scientific">Methanolacinia petrolearia (strain DSM 11571 / OCM 486 / SEBR 4847)</name>
    <name type="common">Methanoplanus petrolearius</name>
    <dbReference type="NCBI Taxonomy" id="679926"/>
    <lineage>
        <taxon>Archaea</taxon>
        <taxon>Methanobacteriati</taxon>
        <taxon>Methanobacteriota</taxon>
        <taxon>Stenosarchaea group</taxon>
        <taxon>Methanomicrobia</taxon>
        <taxon>Methanomicrobiales</taxon>
        <taxon>Methanomicrobiaceae</taxon>
        <taxon>Methanolacinia</taxon>
    </lineage>
</organism>
<dbReference type="Proteomes" id="UP000006565">
    <property type="component" value="Chromosome"/>
</dbReference>
<dbReference type="KEGG" id="mpi:Mpet_1386"/>
<evidence type="ECO:0000313" key="3">
    <source>
        <dbReference type="Proteomes" id="UP000006565"/>
    </source>
</evidence>
<dbReference type="InterPro" id="IPR005474">
    <property type="entry name" value="Transketolase_N"/>
</dbReference>
<dbReference type="CDD" id="cd02012">
    <property type="entry name" value="TPP_TK"/>
    <property type="match status" value="1"/>
</dbReference>
<dbReference type="Pfam" id="PF00456">
    <property type="entry name" value="Transketolase_N"/>
    <property type="match status" value="1"/>
</dbReference>
<dbReference type="RefSeq" id="WP_013329323.1">
    <property type="nucleotide sequence ID" value="NC_014507.1"/>
</dbReference>
<dbReference type="OrthoDB" id="25494at2157"/>
<dbReference type="PANTHER" id="PTHR47514:SF2">
    <property type="entry name" value="TRANSKETOLASE"/>
    <property type="match status" value="1"/>
</dbReference>
<dbReference type="eggNOG" id="arCOG01053">
    <property type="taxonomic scope" value="Archaea"/>
</dbReference>
<dbReference type="EMBL" id="CP002117">
    <property type="protein sequence ID" value="ADN36146.1"/>
    <property type="molecule type" value="Genomic_DNA"/>
</dbReference>
<proteinExistence type="predicted"/>
<dbReference type="STRING" id="679926.Mpet_1386"/>
<reference evidence="2 3" key="1">
    <citation type="journal article" date="2010" name="Stand. Genomic Sci.">
        <title>Complete genome sequence of Methanoplanus petrolearius type strain (SEBR 4847).</title>
        <authorList>
            <person name="Brambilla E."/>
            <person name="Djao O.D."/>
            <person name="Daligault H."/>
            <person name="Lapidus A."/>
            <person name="Lucas S."/>
            <person name="Hammon N."/>
            <person name="Nolan M."/>
            <person name="Tice H."/>
            <person name="Cheng J.F."/>
            <person name="Han C."/>
            <person name="Tapia R."/>
            <person name="Goodwin L."/>
            <person name="Pitluck S."/>
            <person name="Liolios K."/>
            <person name="Ivanova N."/>
            <person name="Mavromatis K."/>
            <person name="Mikhailova N."/>
            <person name="Pati A."/>
            <person name="Chen A."/>
            <person name="Palaniappan K."/>
            <person name="Land M."/>
            <person name="Hauser L."/>
            <person name="Chang Y.J."/>
            <person name="Jeffries C.D."/>
            <person name="Rohde M."/>
            <person name="Spring S."/>
            <person name="Sikorski J."/>
            <person name="Goker M."/>
            <person name="Woyke T."/>
            <person name="Bristow J."/>
            <person name="Eisen J.A."/>
            <person name="Markowitz V."/>
            <person name="Hugenholtz P."/>
            <person name="Kyrpides N.C."/>
            <person name="Klenk H.P."/>
        </authorList>
    </citation>
    <scope>NUCLEOTIDE SEQUENCE [LARGE SCALE GENOMIC DNA]</scope>
    <source>
        <strain evidence="3">DSM 11571 / OCM 486 / SEBR 4847</strain>
    </source>
</reference>
<dbReference type="GO" id="GO:0006082">
    <property type="term" value="P:organic acid metabolic process"/>
    <property type="evidence" value="ECO:0007669"/>
    <property type="project" value="UniProtKB-ARBA"/>
</dbReference>
<evidence type="ECO:0000313" key="2">
    <source>
        <dbReference type="EMBL" id="ADN36146.1"/>
    </source>
</evidence>
<sequence length="277" mass="31132">MLFEQSEEFFNFLNSKSKCVRKETLKIHKIAPETRIASSLSCLEIFVALYYGKILKYNPEDLQDNKRDRFIISKGHGAISLYPILADLGFFDKSELKKVCREGTFLGGIPDSIIPGFETINGSLGHGLGVACGIALALKKKRASENVFVLVGDGELYEGSVWEAIMFAGEHKLDNLILILDKNRISMLDYCDKIMDLEPYGTKFESFKWEVKTVDGHDINHVYNSLIALKNERNNKPKLLIANTIKGKGVPGLENDSLCHIKSLKPQEIDKLLEGFE</sequence>
<dbReference type="Gene3D" id="3.40.50.970">
    <property type="match status" value="1"/>
</dbReference>
<dbReference type="PANTHER" id="PTHR47514">
    <property type="entry name" value="TRANSKETOLASE N-TERMINAL SECTION-RELATED"/>
    <property type="match status" value="1"/>
</dbReference>
<dbReference type="AlphaFoldDB" id="E1REX5"/>
<dbReference type="GO" id="GO:0044272">
    <property type="term" value="P:sulfur compound biosynthetic process"/>
    <property type="evidence" value="ECO:0007669"/>
    <property type="project" value="UniProtKB-ARBA"/>
</dbReference>
<protein>
    <submittedName>
        <fullName evidence="2">Transketolase domain protein</fullName>
    </submittedName>
</protein>
<keyword evidence="3" id="KW-1185">Reference proteome</keyword>
<dbReference type="SUPFAM" id="SSF52518">
    <property type="entry name" value="Thiamin diphosphate-binding fold (THDP-binding)"/>
    <property type="match status" value="1"/>
</dbReference>
<feature type="domain" description="Transketolase N-terminal" evidence="1">
    <location>
        <begin position="41"/>
        <end position="272"/>
    </location>
</feature>
<dbReference type="InterPro" id="IPR029061">
    <property type="entry name" value="THDP-binding"/>
</dbReference>
<accession>E1REX5</accession>
<gene>
    <name evidence="2" type="ordered locus">Mpet_1386</name>
</gene>
<name>E1REX5_METP4</name>
<dbReference type="GeneID" id="9743855"/>
<evidence type="ECO:0000259" key="1">
    <source>
        <dbReference type="Pfam" id="PF00456"/>
    </source>
</evidence>